<proteinExistence type="predicted"/>
<dbReference type="Gene3D" id="3.30.420.390">
    <property type="match status" value="1"/>
</dbReference>
<dbReference type="AlphaFoldDB" id="A0A1B7MWG8"/>
<evidence type="ECO:0000259" key="1">
    <source>
        <dbReference type="Pfam" id="PF18136"/>
    </source>
</evidence>
<dbReference type="GO" id="GO:0005760">
    <property type="term" value="C:gamma DNA polymerase complex"/>
    <property type="evidence" value="ECO:0007669"/>
    <property type="project" value="InterPro"/>
</dbReference>
<accession>A0A1B7MWG8</accession>
<dbReference type="Pfam" id="PF18136">
    <property type="entry name" value="DNApol_Exo"/>
    <property type="match status" value="1"/>
</dbReference>
<dbReference type="GO" id="GO:0003887">
    <property type="term" value="F:DNA-directed DNA polymerase activity"/>
    <property type="evidence" value="ECO:0007669"/>
    <property type="project" value="TreeGrafter"/>
</dbReference>
<sequence length="127" mass="14556">MKYHKETRQLKHDGEVDEIKRKVLQCNIDVDNEIRHDIMHYTPEDIVDNIHNYLTYCAQDVFVTNAVFSKVLPAFLEHCSSPVSLVSLRWEDGHPLSCASDSSPSKMTKRVMMASNRLHRRGSAASL</sequence>
<reference evidence="2 3" key="1">
    <citation type="submission" date="2016-06" db="EMBL/GenBank/DDBJ databases">
        <title>Comparative genomics of the ectomycorrhizal sister species Rhizopogon vinicolor and Rhizopogon vesiculosus (Basidiomycota: Boletales) reveals a divergence of the mating type B locus.</title>
        <authorList>
            <consortium name="DOE Joint Genome Institute"/>
            <person name="Mujic A.B."/>
            <person name="Kuo A."/>
            <person name="Tritt A."/>
            <person name="Lipzen A."/>
            <person name="Chen C."/>
            <person name="Johnson J."/>
            <person name="Sharma A."/>
            <person name="Barry K."/>
            <person name="Grigoriev I.V."/>
            <person name="Spatafora J.W."/>
        </authorList>
    </citation>
    <scope>NUCLEOTIDE SEQUENCE [LARGE SCALE GENOMIC DNA]</scope>
    <source>
        <strain evidence="2 3">AM-OR11-026</strain>
    </source>
</reference>
<dbReference type="GO" id="GO:0003677">
    <property type="term" value="F:DNA binding"/>
    <property type="evidence" value="ECO:0007669"/>
    <property type="project" value="InterPro"/>
</dbReference>
<name>A0A1B7MWG8_9AGAM</name>
<dbReference type="GO" id="GO:0008408">
    <property type="term" value="F:3'-5' exonuclease activity"/>
    <property type="evidence" value="ECO:0007669"/>
    <property type="project" value="TreeGrafter"/>
</dbReference>
<organism evidence="2 3">
    <name type="scientific">Rhizopogon vinicolor AM-OR11-026</name>
    <dbReference type="NCBI Taxonomy" id="1314800"/>
    <lineage>
        <taxon>Eukaryota</taxon>
        <taxon>Fungi</taxon>
        <taxon>Dikarya</taxon>
        <taxon>Basidiomycota</taxon>
        <taxon>Agaricomycotina</taxon>
        <taxon>Agaricomycetes</taxon>
        <taxon>Agaricomycetidae</taxon>
        <taxon>Boletales</taxon>
        <taxon>Suillineae</taxon>
        <taxon>Rhizopogonaceae</taxon>
        <taxon>Rhizopogon</taxon>
    </lineage>
</organism>
<feature type="domain" description="DNA mitochondrial polymerase exonuclease" evidence="1">
    <location>
        <begin position="24"/>
        <end position="75"/>
    </location>
</feature>
<evidence type="ECO:0000313" key="2">
    <source>
        <dbReference type="EMBL" id="OAX36950.1"/>
    </source>
</evidence>
<keyword evidence="3" id="KW-1185">Reference proteome</keyword>
<dbReference type="OrthoDB" id="5588663at2759"/>
<dbReference type="PANTHER" id="PTHR10267">
    <property type="entry name" value="DNA POLYMERASE SUBUNIT GAMMA-1"/>
    <property type="match status" value="1"/>
</dbReference>
<dbReference type="InterPro" id="IPR041336">
    <property type="entry name" value="DNApol_Exo"/>
</dbReference>
<dbReference type="GO" id="GO:0006264">
    <property type="term" value="P:mitochondrial DNA replication"/>
    <property type="evidence" value="ECO:0007669"/>
    <property type="project" value="TreeGrafter"/>
</dbReference>
<evidence type="ECO:0000313" key="3">
    <source>
        <dbReference type="Proteomes" id="UP000092154"/>
    </source>
</evidence>
<dbReference type="InterPro" id="IPR002297">
    <property type="entry name" value="DNA-dir_DNA_pol_A_mt"/>
</dbReference>
<dbReference type="Proteomes" id="UP000092154">
    <property type="component" value="Unassembled WGS sequence"/>
</dbReference>
<dbReference type="InParanoid" id="A0A1B7MWG8"/>
<dbReference type="EMBL" id="KV448382">
    <property type="protein sequence ID" value="OAX36950.1"/>
    <property type="molecule type" value="Genomic_DNA"/>
</dbReference>
<dbReference type="PANTHER" id="PTHR10267:SF0">
    <property type="entry name" value="DNA POLYMERASE SUBUNIT GAMMA-1"/>
    <property type="match status" value="1"/>
</dbReference>
<protein>
    <recommendedName>
        <fullName evidence="1">DNA mitochondrial polymerase exonuclease domain-containing protein</fullName>
    </recommendedName>
</protein>
<dbReference type="STRING" id="1314800.A0A1B7MWG8"/>
<gene>
    <name evidence="2" type="ORF">K503DRAFT_266196</name>
</gene>